<reference evidence="5 6" key="1">
    <citation type="submission" date="2018-02" db="EMBL/GenBank/DDBJ databases">
        <title>novel marine gammaproteobacteria from coastal saline agro ecosystem.</title>
        <authorList>
            <person name="Krishnan R."/>
            <person name="Ramesh Kumar N."/>
        </authorList>
    </citation>
    <scope>NUCLEOTIDE SEQUENCE [LARGE SCALE GENOMIC DNA]</scope>
    <source>
        <strain evidence="5 6">228</strain>
    </source>
</reference>
<dbReference type="SMART" id="SM00344">
    <property type="entry name" value="HTH_ASNC"/>
    <property type="match status" value="1"/>
</dbReference>
<feature type="domain" description="HTH asnC-type" evidence="4">
    <location>
        <begin position="6"/>
        <end position="75"/>
    </location>
</feature>
<dbReference type="PANTHER" id="PTHR30154:SF34">
    <property type="entry name" value="TRANSCRIPTIONAL REGULATOR AZLB"/>
    <property type="match status" value="1"/>
</dbReference>
<evidence type="ECO:0000256" key="1">
    <source>
        <dbReference type="ARBA" id="ARBA00023015"/>
    </source>
</evidence>
<dbReference type="Pfam" id="PF01037">
    <property type="entry name" value="AsnC_trans_reg"/>
    <property type="match status" value="1"/>
</dbReference>
<dbReference type="InterPro" id="IPR000485">
    <property type="entry name" value="AsnC-type_HTH_dom"/>
</dbReference>
<keyword evidence="1" id="KW-0805">Transcription regulation</keyword>
<dbReference type="SUPFAM" id="SSF54909">
    <property type="entry name" value="Dimeric alpha+beta barrel"/>
    <property type="match status" value="1"/>
</dbReference>
<evidence type="ECO:0000256" key="3">
    <source>
        <dbReference type="ARBA" id="ARBA00023163"/>
    </source>
</evidence>
<dbReference type="GO" id="GO:0043565">
    <property type="term" value="F:sequence-specific DNA binding"/>
    <property type="evidence" value="ECO:0007669"/>
    <property type="project" value="InterPro"/>
</dbReference>
<dbReference type="InterPro" id="IPR036388">
    <property type="entry name" value="WH-like_DNA-bd_sf"/>
</dbReference>
<name>A0A2S5KV82_9PROT</name>
<evidence type="ECO:0000313" key="5">
    <source>
        <dbReference type="EMBL" id="PPC78176.1"/>
    </source>
</evidence>
<dbReference type="AlphaFoldDB" id="A0A2S5KV82"/>
<dbReference type="InterPro" id="IPR011008">
    <property type="entry name" value="Dimeric_a/b-barrel"/>
</dbReference>
<dbReference type="Gene3D" id="3.30.70.920">
    <property type="match status" value="1"/>
</dbReference>
<dbReference type="Proteomes" id="UP000238196">
    <property type="component" value="Unassembled WGS sequence"/>
</dbReference>
<proteinExistence type="predicted"/>
<dbReference type="InterPro" id="IPR019888">
    <property type="entry name" value="Tscrpt_reg_AsnC-like"/>
</dbReference>
<dbReference type="GO" id="GO:0005829">
    <property type="term" value="C:cytosol"/>
    <property type="evidence" value="ECO:0007669"/>
    <property type="project" value="TreeGrafter"/>
</dbReference>
<dbReference type="GO" id="GO:0006355">
    <property type="term" value="P:regulation of DNA-templated transcription"/>
    <property type="evidence" value="ECO:0007669"/>
    <property type="project" value="UniProtKB-ARBA"/>
</dbReference>
<evidence type="ECO:0000313" key="6">
    <source>
        <dbReference type="Proteomes" id="UP000238196"/>
    </source>
</evidence>
<evidence type="ECO:0000256" key="2">
    <source>
        <dbReference type="ARBA" id="ARBA00023125"/>
    </source>
</evidence>
<dbReference type="GO" id="GO:0043200">
    <property type="term" value="P:response to amino acid"/>
    <property type="evidence" value="ECO:0007669"/>
    <property type="project" value="TreeGrafter"/>
</dbReference>
<dbReference type="OrthoDB" id="8590699at2"/>
<gene>
    <name evidence="5" type="ORF">C4K68_05935</name>
</gene>
<dbReference type="InterPro" id="IPR019887">
    <property type="entry name" value="Tscrpt_reg_AsnC/Lrp_C"/>
</dbReference>
<dbReference type="InterPro" id="IPR036390">
    <property type="entry name" value="WH_DNA-bd_sf"/>
</dbReference>
<organism evidence="5 6">
    <name type="scientific">Proteobacteria bacterium 228</name>
    <dbReference type="NCBI Taxonomy" id="2083153"/>
    <lineage>
        <taxon>Bacteria</taxon>
        <taxon>Pseudomonadati</taxon>
        <taxon>Pseudomonadota</taxon>
    </lineage>
</organism>
<evidence type="ECO:0000259" key="4">
    <source>
        <dbReference type="PROSITE" id="PS50956"/>
    </source>
</evidence>
<dbReference type="InterPro" id="IPR011991">
    <property type="entry name" value="ArsR-like_HTH"/>
</dbReference>
<dbReference type="SUPFAM" id="SSF46785">
    <property type="entry name" value="Winged helix' DNA-binding domain"/>
    <property type="match status" value="1"/>
</dbReference>
<sequence length="164" mass="18439">MNDNAIDELDRQILQRVQQDCLLKSEVIAAEIGLSASAVQRRLKRLRQQGVIRAEVAVLDNRQLDRLMTFIAGLEIERENYSAMDRLRRWADQQPAIQQLYYVTGAVDLVAIILARDVEEYDHLTAEIMANNPEIRRITTNVVLNSLKTGSQLPIAGLAGEKAG</sequence>
<comment type="caution">
    <text evidence="5">The sequence shown here is derived from an EMBL/GenBank/DDBJ whole genome shotgun (WGS) entry which is preliminary data.</text>
</comment>
<dbReference type="PANTHER" id="PTHR30154">
    <property type="entry name" value="LEUCINE-RESPONSIVE REGULATORY PROTEIN"/>
    <property type="match status" value="1"/>
</dbReference>
<dbReference type="PRINTS" id="PR00033">
    <property type="entry name" value="HTHASNC"/>
</dbReference>
<keyword evidence="2" id="KW-0238">DNA-binding</keyword>
<dbReference type="EMBL" id="PRLP01000017">
    <property type="protein sequence ID" value="PPC78176.1"/>
    <property type="molecule type" value="Genomic_DNA"/>
</dbReference>
<dbReference type="Gene3D" id="1.10.10.10">
    <property type="entry name" value="Winged helix-like DNA-binding domain superfamily/Winged helix DNA-binding domain"/>
    <property type="match status" value="1"/>
</dbReference>
<protein>
    <submittedName>
        <fullName evidence="5">Lrp/AsnC family transcriptional regulator</fullName>
    </submittedName>
</protein>
<accession>A0A2S5KV82</accession>
<keyword evidence="3" id="KW-0804">Transcription</keyword>
<dbReference type="CDD" id="cd00090">
    <property type="entry name" value="HTH_ARSR"/>
    <property type="match status" value="1"/>
</dbReference>
<dbReference type="Pfam" id="PF13404">
    <property type="entry name" value="HTH_AsnC-type"/>
    <property type="match status" value="1"/>
</dbReference>
<dbReference type="PROSITE" id="PS50956">
    <property type="entry name" value="HTH_ASNC_2"/>
    <property type="match status" value="1"/>
</dbReference>